<dbReference type="InParanoid" id="G2YS46"/>
<sequence>MADVGEHAQGLFSFVLASGYHRSTRITARIHGLWIKIDSFDLILFTRFNATRLEVI</sequence>
<organism evidence="1 2">
    <name type="scientific">Botryotinia fuckeliana (strain T4)</name>
    <name type="common">Noble rot fungus</name>
    <name type="synonym">Botrytis cinerea</name>
    <dbReference type="NCBI Taxonomy" id="999810"/>
    <lineage>
        <taxon>Eukaryota</taxon>
        <taxon>Fungi</taxon>
        <taxon>Dikarya</taxon>
        <taxon>Ascomycota</taxon>
        <taxon>Pezizomycotina</taxon>
        <taxon>Leotiomycetes</taxon>
        <taxon>Helotiales</taxon>
        <taxon>Sclerotiniaceae</taxon>
        <taxon>Botrytis</taxon>
    </lineage>
</organism>
<evidence type="ECO:0000313" key="1">
    <source>
        <dbReference type="EMBL" id="CCD54444.1"/>
    </source>
</evidence>
<proteinExistence type="predicted"/>
<gene>
    <name evidence="1" type="ORF">BofuT4_uP124920.1</name>
</gene>
<accession>G2YS46</accession>
<reference evidence="2" key="1">
    <citation type="journal article" date="2011" name="PLoS Genet.">
        <title>Genomic analysis of the necrotrophic fungal pathogens Sclerotinia sclerotiorum and Botrytis cinerea.</title>
        <authorList>
            <person name="Amselem J."/>
            <person name="Cuomo C.A."/>
            <person name="van Kan J.A."/>
            <person name="Viaud M."/>
            <person name="Benito E.P."/>
            <person name="Couloux A."/>
            <person name="Coutinho P.M."/>
            <person name="de Vries R.P."/>
            <person name="Dyer P.S."/>
            <person name="Fillinger S."/>
            <person name="Fournier E."/>
            <person name="Gout L."/>
            <person name="Hahn M."/>
            <person name="Kohn L."/>
            <person name="Lapalu N."/>
            <person name="Plummer K.M."/>
            <person name="Pradier J.M."/>
            <person name="Quevillon E."/>
            <person name="Sharon A."/>
            <person name="Simon A."/>
            <person name="ten Have A."/>
            <person name="Tudzynski B."/>
            <person name="Tudzynski P."/>
            <person name="Wincker P."/>
            <person name="Andrew M."/>
            <person name="Anthouard V."/>
            <person name="Beever R.E."/>
            <person name="Beffa R."/>
            <person name="Benoit I."/>
            <person name="Bouzid O."/>
            <person name="Brault B."/>
            <person name="Chen Z."/>
            <person name="Choquer M."/>
            <person name="Collemare J."/>
            <person name="Cotton P."/>
            <person name="Danchin E.G."/>
            <person name="Da Silva C."/>
            <person name="Gautier A."/>
            <person name="Giraud C."/>
            <person name="Giraud T."/>
            <person name="Gonzalez C."/>
            <person name="Grossetete S."/>
            <person name="Guldener U."/>
            <person name="Henrissat B."/>
            <person name="Howlett B.J."/>
            <person name="Kodira C."/>
            <person name="Kretschmer M."/>
            <person name="Lappartient A."/>
            <person name="Leroch M."/>
            <person name="Levis C."/>
            <person name="Mauceli E."/>
            <person name="Neuveglise C."/>
            <person name="Oeser B."/>
            <person name="Pearson M."/>
            <person name="Poulain J."/>
            <person name="Poussereau N."/>
            <person name="Quesneville H."/>
            <person name="Rascle C."/>
            <person name="Schumacher J."/>
            <person name="Segurens B."/>
            <person name="Sexton A."/>
            <person name="Silva E."/>
            <person name="Sirven C."/>
            <person name="Soanes D.M."/>
            <person name="Talbot N.J."/>
            <person name="Templeton M."/>
            <person name="Yandava C."/>
            <person name="Yarden O."/>
            <person name="Zeng Q."/>
            <person name="Rollins J.A."/>
            <person name="Lebrun M.H."/>
            <person name="Dickman M."/>
        </authorList>
    </citation>
    <scope>NUCLEOTIDE SEQUENCE [LARGE SCALE GENOMIC DNA]</scope>
    <source>
        <strain evidence="2">T4</strain>
    </source>
</reference>
<dbReference type="EMBL" id="FQ790351">
    <property type="protein sequence ID" value="CCD54444.1"/>
    <property type="molecule type" value="Genomic_DNA"/>
</dbReference>
<evidence type="ECO:0000313" key="2">
    <source>
        <dbReference type="Proteomes" id="UP000008177"/>
    </source>
</evidence>
<dbReference type="Proteomes" id="UP000008177">
    <property type="component" value="Unplaced contigs"/>
</dbReference>
<protein>
    <submittedName>
        <fullName evidence="1">Uncharacterized protein</fullName>
    </submittedName>
</protein>
<dbReference type="HOGENOM" id="CLU_3013974_0_0_1"/>
<name>G2YS46_BOTF4</name>
<dbReference type="AlphaFoldDB" id="G2YS46"/>